<comment type="caution">
    <text evidence="1">The sequence shown here is derived from an EMBL/GenBank/DDBJ whole genome shotgun (WGS) entry which is preliminary data.</text>
</comment>
<gene>
    <name evidence="1" type="ORF">HNR06_001837</name>
</gene>
<name>A0A7Z0BI30_9ACTN</name>
<organism evidence="1 2">
    <name type="scientific">Nocardiopsis sinuspersici</name>
    <dbReference type="NCBI Taxonomy" id="501010"/>
    <lineage>
        <taxon>Bacteria</taxon>
        <taxon>Bacillati</taxon>
        <taxon>Actinomycetota</taxon>
        <taxon>Actinomycetes</taxon>
        <taxon>Streptosporangiales</taxon>
        <taxon>Nocardiopsidaceae</taxon>
        <taxon>Nocardiopsis</taxon>
    </lineage>
</organism>
<evidence type="ECO:0000313" key="2">
    <source>
        <dbReference type="Proteomes" id="UP000584931"/>
    </source>
</evidence>
<dbReference type="EMBL" id="JACCHL010000001">
    <property type="protein sequence ID" value="NYH52248.1"/>
    <property type="molecule type" value="Genomic_DNA"/>
</dbReference>
<sequence>MRNGPLKNAEREFLKLDLDISDLVALIAPFVDDRPTTLLELCGVLLGRVPWILEHGLVRSGT</sequence>
<dbReference type="AlphaFoldDB" id="A0A7Z0BI30"/>
<dbReference type="Proteomes" id="UP000584931">
    <property type="component" value="Unassembled WGS sequence"/>
</dbReference>
<evidence type="ECO:0000313" key="1">
    <source>
        <dbReference type="EMBL" id="NYH52248.1"/>
    </source>
</evidence>
<accession>A0A7Z0BI30</accession>
<dbReference type="RefSeq" id="WP_179808755.1">
    <property type="nucleotide sequence ID" value="NZ_JACCHL010000001.1"/>
</dbReference>
<protein>
    <submittedName>
        <fullName evidence="1">Uncharacterized protein</fullName>
    </submittedName>
</protein>
<reference evidence="1 2" key="1">
    <citation type="submission" date="2020-07" db="EMBL/GenBank/DDBJ databases">
        <title>Sequencing the genomes of 1000 actinobacteria strains.</title>
        <authorList>
            <person name="Klenk H.-P."/>
        </authorList>
    </citation>
    <scope>NUCLEOTIDE SEQUENCE [LARGE SCALE GENOMIC DNA]</scope>
    <source>
        <strain evidence="1 2">DSM 45278</strain>
    </source>
</reference>
<proteinExistence type="predicted"/>